<dbReference type="AlphaFoldDB" id="A0AAN8G779"/>
<dbReference type="EMBL" id="WIXE01009629">
    <property type="protein sequence ID" value="KAK5978263.1"/>
    <property type="molecule type" value="Genomic_DNA"/>
</dbReference>
<gene>
    <name evidence="1" type="ORF">GCK32_013162</name>
</gene>
<evidence type="ECO:0000313" key="1">
    <source>
        <dbReference type="EMBL" id="KAK5978263.1"/>
    </source>
</evidence>
<accession>A0AAN8G779</accession>
<organism evidence="1 2">
    <name type="scientific">Trichostrongylus colubriformis</name>
    <name type="common">Black scour worm</name>
    <dbReference type="NCBI Taxonomy" id="6319"/>
    <lineage>
        <taxon>Eukaryota</taxon>
        <taxon>Metazoa</taxon>
        <taxon>Ecdysozoa</taxon>
        <taxon>Nematoda</taxon>
        <taxon>Chromadorea</taxon>
        <taxon>Rhabditida</taxon>
        <taxon>Rhabditina</taxon>
        <taxon>Rhabditomorpha</taxon>
        <taxon>Strongyloidea</taxon>
        <taxon>Trichostrongylidae</taxon>
        <taxon>Trichostrongylus</taxon>
    </lineage>
</organism>
<comment type="caution">
    <text evidence="1">The sequence shown here is derived from an EMBL/GenBank/DDBJ whole genome shotgun (WGS) entry which is preliminary data.</text>
</comment>
<evidence type="ECO:0000313" key="2">
    <source>
        <dbReference type="Proteomes" id="UP001331761"/>
    </source>
</evidence>
<dbReference type="Proteomes" id="UP001331761">
    <property type="component" value="Unassembled WGS sequence"/>
</dbReference>
<feature type="non-terminal residue" evidence="1">
    <location>
        <position position="1"/>
    </location>
</feature>
<reference evidence="1 2" key="1">
    <citation type="submission" date="2019-10" db="EMBL/GenBank/DDBJ databases">
        <title>Assembly and Annotation for the nematode Trichostrongylus colubriformis.</title>
        <authorList>
            <person name="Martin J."/>
        </authorList>
    </citation>
    <scope>NUCLEOTIDE SEQUENCE [LARGE SCALE GENOMIC DNA]</scope>
    <source>
        <strain evidence="1">G859</strain>
        <tissue evidence="1">Whole worm</tissue>
    </source>
</reference>
<proteinExistence type="predicted"/>
<sequence length="98" mass="10966">RRLDKVNEETVESACSETPVVTLPEYFMAECLLNLSLIGPNTIGEASCEELRDDTTVLRSEATFTVPCEKISNLQITTVLIETPPAEDNEENFLITRF</sequence>
<protein>
    <submittedName>
        <fullName evidence="1">Uncharacterized protein</fullName>
    </submittedName>
</protein>
<name>A0AAN8G779_TRICO</name>
<keyword evidence="2" id="KW-1185">Reference proteome</keyword>